<dbReference type="EMBL" id="LAZR01014486">
    <property type="protein sequence ID" value="KKM17300.1"/>
    <property type="molecule type" value="Genomic_DNA"/>
</dbReference>
<protein>
    <submittedName>
        <fullName evidence="1">Uncharacterized protein</fullName>
    </submittedName>
</protein>
<sequence length="390" mass="43611">MSELSPLQRVKKKYASVLKMSSDDALIVDCFMAAVTAVFNRRLNESVWMYFIGPPGSGKTETVSSLRGYPRAVMLTTPTENAFMSGTNDEKGDDPSLLPLLDGKILVWKDFTAMMELKRGTVDKILGELRDVYDQYCSKASGKIGFREYSARFGMIACVTGAIDSFMEHHQQLGQRFLSFRINRISQSHAQRIADLKNIRRGMNDKEKWKEELRLCVQGALAETAVECTKGGVPSVPADIEERIIIMSDVLALARTVPQNDKGNTVNRPEIASRIMQQLINLGSGHAIVDGRNVLDESDMQLICRVVLDSLPLVRRRLLGYMFRCGPNCPANPPNILAEKAGTDPREIVPLLRQLAYSGILKADNAVKEGEVWYKLSEDIYKSNQRVEVF</sequence>
<dbReference type="AlphaFoldDB" id="A0A0F9KPL3"/>
<gene>
    <name evidence="1" type="ORF">LCGC14_1677170</name>
</gene>
<comment type="caution">
    <text evidence="1">The sequence shown here is derived from an EMBL/GenBank/DDBJ whole genome shotgun (WGS) entry which is preliminary data.</text>
</comment>
<proteinExistence type="predicted"/>
<reference evidence="1" key="1">
    <citation type="journal article" date="2015" name="Nature">
        <title>Complex archaea that bridge the gap between prokaryotes and eukaryotes.</title>
        <authorList>
            <person name="Spang A."/>
            <person name="Saw J.H."/>
            <person name="Jorgensen S.L."/>
            <person name="Zaremba-Niedzwiedzka K."/>
            <person name="Martijn J."/>
            <person name="Lind A.E."/>
            <person name="van Eijk R."/>
            <person name="Schleper C."/>
            <person name="Guy L."/>
            <person name="Ettema T.J."/>
        </authorList>
    </citation>
    <scope>NUCLEOTIDE SEQUENCE</scope>
</reference>
<accession>A0A0F9KPL3</accession>
<name>A0A0F9KPL3_9ZZZZ</name>
<organism evidence="1">
    <name type="scientific">marine sediment metagenome</name>
    <dbReference type="NCBI Taxonomy" id="412755"/>
    <lineage>
        <taxon>unclassified sequences</taxon>
        <taxon>metagenomes</taxon>
        <taxon>ecological metagenomes</taxon>
    </lineage>
</organism>
<evidence type="ECO:0000313" key="1">
    <source>
        <dbReference type="EMBL" id="KKM17300.1"/>
    </source>
</evidence>